<gene>
    <name evidence="2" type="ORF">A0128_04385</name>
</gene>
<dbReference type="EMBL" id="CP015217">
    <property type="protein sequence ID" value="AOP33157.1"/>
    <property type="molecule type" value="Genomic_DNA"/>
</dbReference>
<feature type="compositionally biased region" description="Polar residues" evidence="1">
    <location>
        <begin position="39"/>
        <end position="63"/>
    </location>
</feature>
<dbReference type="AlphaFoldDB" id="A0A1D7UU61"/>
<evidence type="ECO:0000256" key="1">
    <source>
        <dbReference type="SAM" id="MobiDB-lite"/>
    </source>
</evidence>
<evidence type="ECO:0000313" key="3">
    <source>
        <dbReference type="Proteomes" id="UP000094197"/>
    </source>
</evidence>
<accession>A0A1D7UU61</accession>
<reference evidence="2 3" key="1">
    <citation type="submission" date="2016-04" db="EMBL/GenBank/DDBJ databases">
        <title>Complete genome seqeunce of Leptospira alstonii serovar Room22.</title>
        <authorList>
            <person name="Nally J.E."/>
            <person name="Bayles D.O."/>
            <person name="Hurley D."/>
            <person name="Fanning S."/>
            <person name="McMahon B.J."/>
            <person name="Arent Z."/>
        </authorList>
    </citation>
    <scope>NUCLEOTIDE SEQUENCE [LARGE SCALE GENOMIC DNA]</scope>
    <source>
        <strain evidence="2 3">GWTS #1</strain>
    </source>
</reference>
<keyword evidence="3" id="KW-1185">Reference proteome</keyword>
<feature type="region of interest" description="Disordered" evidence="1">
    <location>
        <begin position="22"/>
        <end position="63"/>
    </location>
</feature>
<protein>
    <submittedName>
        <fullName evidence="2">Uncharacterized protein</fullName>
    </submittedName>
</protein>
<dbReference type="KEGG" id="laj:A0128_04385"/>
<name>A0A1D7UU61_9LEPT</name>
<evidence type="ECO:0000313" key="2">
    <source>
        <dbReference type="EMBL" id="AOP33157.1"/>
    </source>
</evidence>
<proteinExistence type="predicted"/>
<sequence length="63" mass="6705">MSEWDENLSELRLPSVKVARPAQISGGGAGGGKNRVTFPLSQNSNFARKNSDVGTPTKSFLVV</sequence>
<organism evidence="2 3">
    <name type="scientific">Leptospira tipperaryensis</name>
    <dbReference type="NCBI Taxonomy" id="2564040"/>
    <lineage>
        <taxon>Bacteria</taxon>
        <taxon>Pseudomonadati</taxon>
        <taxon>Spirochaetota</taxon>
        <taxon>Spirochaetia</taxon>
        <taxon>Leptospirales</taxon>
        <taxon>Leptospiraceae</taxon>
        <taxon>Leptospira</taxon>
    </lineage>
</organism>
<dbReference type="Proteomes" id="UP000094197">
    <property type="component" value="Chromosome 1"/>
</dbReference>